<dbReference type="InterPro" id="IPR026841">
    <property type="entry name" value="Aur1/Ipt1"/>
</dbReference>
<accession>A0A1N6PNT3</accession>
<feature type="transmembrane region" description="Helical" evidence="1">
    <location>
        <begin position="69"/>
        <end position="89"/>
    </location>
</feature>
<evidence type="ECO:0000313" key="3">
    <source>
        <dbReference type="EMBL" id="SIQ06030.1"/>
    </source>
</evidence>
<dbReference type="GO" id="GO:0016020">
    <property type="term" value="C:membrane"/>
    <property type="evidence" value="ECO:0007669"/>
    <property type="project" value="UniProtKB-SubCell"/>
</dbReference>
<reference evidence="4" key="1">
    <citation type="submission" date="2017-01" db="EMBL/GenBank/DDBJ databases">
        <authorList>
            <person name="Varghese N."/>
            <person name="Submissions S."/>
        </authorList>
    </citation>
    <scope>NUCLEOTIDE SEQUENCE [LARGE SCALE GENOMIC DNA]</scope>
    <source>
        <strain evidence="4">ATCC 51758</strain>
    </source>
</reference>
<protein>
    <submittedName>
        <fullName evidence="3">PAP2 superfamily protein</fullName>
    </submittedName>
</protein>
<dbReference type="Gene3D" id="1.20.144.10">
    <property type="entry name" value="Phosphatidic acid phosphatase type 2/haloperoxidase"/>
    <property type="match status" value="1"/>
</dbReference>
<proteinExistence type="predicted"/>
<dbReference type="Proteomes" id="UP000186819">
    <property type="component" value="Unassembled WGS sequence"/>
</dbReference>
<keyword evidence="1" id="KW-1133">Transmembrane helix</keyword>
<feature type="transmembrane region" description="Helical" evidence="1">
    <location>
        <begin position="21"/>
        <end position="49"/>
    </location>
</feature>
<feature type="transmembrane region" description="Helical" evidence="1">
    <location>
        <begin position="178"/>
        <end position="195"/>
    </location>
</feature>
<evidence type="ECO:0000313" key="4">
    <source>
        <dbReference type="Proteomes" id="UP000186819"/>
    </source>
</evidence>
<dbReference type="Pfam" id="PF14378">
    <property type="entry name" value="PAP2_3"/>
    <property type="match status" value="1"/>
</dbReference>
<dbReference type="RefSeq" id="WP_076600658.1">
    <property type="nucleotide sequence ID" value="NZ_FTMD01000002.1"/>
</dbReference>
<feature type="domain" description="Inositolphosphotransferase Aur1/Ipt1" evidence="2">
    <location>
        <begin position="79"/>
        <end position="214"/>
    </location>
</feature>
<keyword evidence="1" id="KW-0812">Transmembrane</keyword>
<name>A0A1N6PNT3_9RHOO</name>
<keyword evidence="4" id="KW-1185">Reference proteome</keyword>
<keyword evidence="1" id="KW-0472">Membrane</keyword>
<evidence type="ECO:0000256" key="1">
    <source>
        <dbReference type="SAM" id="Phobius"/>
    </source>
</evidence>
<feature type="transmembrane region" description="Helical" evidence="1">
    <location>
        <begin position="201"/>
        <end position="220"/>
    </location>
</feature>
<gene>
    <name evidence="3" type="ORF">SAMN05421829_102132</name>
</gene>
<dbReference type="STRING" id="34027.SAMN05421829_102132"/>
<evidence type="ECO:0000259" key="2">
    <source>
        <dbReference type="Pfam" id="PF14378"/>
    </source>
</evidence>
<dbReference type="EMBL" id="FTMD01000002">
    <property type="protein sequence ID" value="SIQ06030.1"/>
    <property type="molecule type" value="Genomic_DNA"/>
</dbReference>
<feature type="transmembrane region" description="Helical" evidence="1">
    <location>
        <begin position="101"/>
        <end position="121"/>
    </location>
</feature>
<organism evidence="3 4">
    <name type="scientific">Aromatoleum tolulyticum</name>
    <dbReference type="NCBI Taxonomy" id="34027"/>
    <lineage>
        <taxon>Bacteria</taxon>
        <taxon>Pseudomonadati</taxon>
        <taxon>Pseudomonadota</taxon>
        <taxon>Betaproteobacteria</taxon>
        <taxon>Rhodocyclales</taxon>
        <taxon>Rhodocyclaceae</taxon>
        <taxon>Aromatoleum</taxon>
    </lineage>
</organism>
<dbReference type="AlphaFoldDB" id="A0A1N6PNT3"/>
<sequence length="231" mass="25386">MPTHSALPLVAPPRLAWFRQLAVRFAILWPLKAAGTMTFMALFFWGYFTVLRQPLTVPTMMPRLVVDEWIPFSAAAFPVYASLWVYVSLPPAFIGSLRPLLWFGAWISAMCLFCLGIYWLLPTSVPSAGIDWSAYPQLAAIKNVDAAGNACPSLHVASSVFTALWLERIARSVKAPAALRWGNALLCAAILWSTIATRQHVVLDVIAGVVVGLAFALPSLRHVARMAPREL</sequence>